<evidence type="ECO:0000313" key="2">
    <source>
        <dbReference type="Proteomes" id="UP000886523"/>
    </source>
</evidence>
<accession>A0A9P6ATI7</accession>
<protein>
    <submittedName>
        <fullName evidence="1">Uncharacterized protein</fullName>
    </submittedName>
</protein>
<evidence type="ECO:0000313" key="1">
    <source>
        <dbReference type="EMBL" id="KAF9510586.1"/>
    </source>
</evidence>
<name>A0A9P6ATI7_9AGAM</name>
<keyword evidence="2" id="KW-1185">Reference proteome</keyword>
<sequence length="83" mass="9320">MPKIYPGGYSFKSPFPEHPKILLGLRDLRLQLSMTHRHLHHIAKQLGSSTVLYTASPRVGDPWSHGLVLRSTGELRVSLGSYK</sequence>
<dbReference type="Proteomes" id="UP000886523">
    <property type="component" value="Unassembled WGS sequence"/>
</dbReference>
<reference evidence="1" key="1">
    <citation type="journal article" date="2020" name="Nat. Commun.">
        <title>Large-scale genome sequencing of mycorrhizal fungi provides insights into the early evolution of symbiotic traits.</title>
        <authorList>
            <person name="Miyauchi S."/>
            <person name="Kiss E."/>
            <person name="Kuo A."/>
            <person name="Drula E."/>
            <person name="Kohler A."/>
            <person name="Sanchez-Garcia M."/>
            <person name="Morin E."/>
            <person name="Andreopoulos B."/>
            <person name="Barry K.W."/>
            <person name="Bonito G."/>
            <person name="Buee M."/>
            <person name="Carver A."/>
            <person name="Chen C."/>
            <person name="Cichocki N."/>
            <person name="Clum A."/>
            <person name="Culley D."/>
            <person name="Crous P.W."/>
            <person name="Fauchery L."/>
            <person name="Girlanda M."/>
            <person name="Hayes R.D."/>
            <person name="Keri Z."/>
            <person name="LaButti K."/>
            <person name="Lipzen A."/>
            <person name="Lombard V."/>
            <person name="Magnuson J."/>
            <person name="Maillard F."/>
            <person name="Murat C."/>
            <person name="Nolan M."/>
            <person name="Ohm R.A."/>
            <person name="Pangilinan J."/>
            <person name="Pereira M.F."/>
            <person name="Perotto S."/>
            <person name="Peter M."/>
            <person name="Pfister S."/>
            <person name="Riley R."/>
            <person name="Sitrit Y."/>
            <person name="Stielow J.B."/>
            <person name="Szollosi G."/>
            <person name="Zifcakova L."/>
            <person name="Stursova M."/>
            <person name="Spatafora J.W."/>
            <person name="Tedersoo L."/>
            <person name="Vaario L.M."/>
            <person name="Yamada A."/>
            <person name="Yan M."/>
            <person name="Wang P."/>
            <person name="Xu J."/>
            <person name="Bruns T."/>
            <person name="Baldrian P."/>
            <person name="Vilgalys R."/>
            <person name="Dunand C."/>
            <person name="Henrissat B."/>
            <person name="Grigoriev I.V."/>
            <person name="Hibbett D."/>
            <person name="Nagy L.G."/>
            <person name="Martin F.M."/>
        </authorList>
    </citation>
    <scope>NUCLEOTIDE SEQUENCE</scope>
    <source>
        <strain evidence="1">UP504</strain>
    </source>
</reference>
<comment type="caution">
    <text evidence="1">The sequence shown here is derived from an EMBL/GenBank/DDBJ whole genome shotgun (WGS) entry which is preliminary data.</text>
</comment>
<dbReference type="EMBL" id="MU129013">
    <property type="protein sequence ID" value="KAF9510586.1"/>
    <property type="molecule type" value="Genomic_DNA"/>
</dbReference>
<proteinExistence type="predicted"/>
<dbReference type="AlphaFoldDB" id="A0A9P6ATI7"/>
<gene>
    <name evidence="1" type="ORF">BS47DRAFT_1347684</name>
</gene>
<organism evidence="1 2">
    <name type="scientific">Hydnum rufescens UP504</name>
    <dbReference type="NCBI Taxonomy" id="1448309"/>
    <lineage>
        <taxon>Eukaryota</taxon>
        <taxon>Fungi</taxon>
        <taxon>Dikarya</taxon>
        <taxon>Basidiomycota</taxon>
        <taxon>Agaricomycotina</taxon>
        <taxon>Agaricomycetes</taxon>
        <taxon>Cantharellales</taxon>
        <taxon>Hydnaceae</taxon>
        <taxon>Hydnum</taxon>
    </lineage>
</organism>